<dbReference type="Pfam" id="PF07727">
    <property type="entry name" value="RVT_2"/>
    <property type="match status" value="1"/>
</dbReference>
<feature type="domain" description="Reverse transcriptase Ty1/copia-type" evidence="1">
    <location>
        <begin position="31"/>
        <end position="72"/>
    </location>
</feature>
<dbReference type="Proteomes" id="UP000824469">
    <property type="component" value="Unassembled WGS sequence"/>
</dbReference>
<organism evidence="2 3">
    <name type="scientific">Taxus chinensis</name>
    <name type="common">Chinese yew</name>
    <name type="synonym">Taxus wallichiana var. chinensis</name>
    <dbReference type="NCBI Taxonomy" id="29808"/>
    <lineage>
        <taxon>Eukaryota</taxon>
        <taxon>Viridiplantae</taxon>
        <taxon>Streptophyta</taxon>
        <taxon>Embryophyta</taxon>
        <taxon>Tracheophyta</taxon>
        <taxon>Spermatophyta</taxon>
        <taxon>Pinopsida</taxon>
        <taxon>Pinidae</taxon>
        <taxon>Conifers II</taxon>
        <taxon>Cupressales</taxon>
        <taxon>Taxaceae</taxon>
        <taxon>Taxus</taxon>
    </lineage>
</organism>
<evidence type="ECO:0000313" key="3">
    <source>
        <dbReference type="Proteomes" id="UP000824469"/>
    </source>
</evidence>
<comment type="caution">
    <text evidence="2">The sequence shown here is derived from an EMBL/GenBank/DDBJ whole genome shotgun (WGS) entry which is preliminary data.</text>
</comment>
<evidence type="ECO:0000259" key="1">
    <source>
        <dbReference type="Pfam" id="PF07727"/>
    </source>
</evidence>
<dbReference type="EMBL" id="JAHRHJ020000007">
    <property type="protein sequence ID" value="KAH9307489.1"/>
    <property type="molecule type" value="Genomic_DNA"/>
</dbReference>
<feature type="non-terminal residue" evidence="2">
    <location>
        <position position="72"/>
    </location>
</feature>
<reference evidence="2 3" key="1">
    <citation type="journal article" date="2021" name="Nat. Plants">
        <title>The Taxus genome provides insights into paclitaxel biosynthesis.</title>
        <authorList>
            <person name="Xiong X."/>
            <person name="Gou J."/>
            <person name="Liao Q."/>
            <person name="Li Y."/>
            <person name="Zhou Q."/>
            <person name="Bi G."/>
            <person name="Li C."/>
            <person name="Du R."/>
            <person name="Wang X."/>
            <person name="Sun T."/>
            <person name="Guo L."/>
            <person name="Liang H."/>
            <person name="Lu P."/>
            <person name="Wu Y."/>
            <person name="Zhang Z."/>
            <person name="Ro D.K."/>
            <person name="Shang Y."/>
            <person name="Huang S."/>
            <person name="Yan J."/>
        </authorList>
    </citation>
    <scope>NUCLEOTIDE SEQUENCE [LARGE SCALE GENOMIC DNA]</scope>
    <source>
        <strain evidence="2">Ta-2019</strain>
    </source>
</reference>
<gene>
    <name evidence="2" type="ORF">KI387_035400</name>
</gene>
<dbReference type="AlphaFoldDB" id="A0AA38KPP5"/>
<name>A0AA38KPP5_TAXCH</name>
<protein>
    <recommendedName>
        <fullName evidence="1">Reverse transcriptase Ty1/copia-type domain-containing protein</fullName>
    </recommendedName>
</protein>
<accession>A0AA38KPP5</accession>
<dbReference type="InterPro" id="IPR013103">
    <property type="entry name" value="RVT_2"/>
</dbReference>
<feature type="non-terminal residue" evidence="2">
    <location>
        <position position="1"/>
    </location>
</feature>
<evidence type="ECO:0000313" key="2">
    <source>
        <dbReference type="EMBL" id="KAH9307489.1"/>
    </source>
</evidence>
<keyword evidence="3" id="KW-1185">Reference proteome</keyword>
<dbReference type="OMA" id="DTEAWEH"/>
<proteinExistence type="predicted"/>
<sequence length="72" mass="8371">EPSCYKEAIEISDSDKWKHDMKEEIDALIKNKTWDLVELPKNSKSVGCKWVYKLKKGVDDVISKYKARLVAK</sequence>